<dbReference type="AlphaFoldDB" id="A0AAU7LN68"/>
<dbReference type="GO" id="GO:0016787">
    <property type="term" value="F:hydrolase activity"/>
    <property type="evidence" value="ECO:0007669"/>
    <property type="project" value="UniProtKB-KW"/>
</dbReference>
<accession>A0AAU7LN68</accession>
<evidence type="ECO:0000259" key="3">
    <source>
        <dbReference type="Pfam" id="PF02230"/>
    </source>
</evidence>
<dbReference type="InterPro" id="IPR003140">
    <property type="entry name" value="PLipase/COase/thioEstase"/>
</dbReference>
<reference evidence="4" key="1">
    <citation type="submission" date="2024-05" db="EMBL/GenBank/DDBJ databases">
        <authorList>
            <person name="Bunk B."/>
            <person name="Swiderski J."/>
            <person name="Sproer C."/>
            <person name="Thiel V."/>
        </authorList>
    </citation>
    <scope>NUCLEOTIDE SEQUENCE</scope>
    <source>
        <strain evidence="4">DSM 17735</strain>
    </source>
</reference>
<evidence type="ECO:0000313" key="4">
    <source>
        <dbReference type="EMBL" id="XBP69067.1"/>
    </source>
</evidence>
<protein>
    <submittedName>
        <fullName evidence="4">Alpha/beta hydrolase</fullName>
    </submittedName>
</protein>
<comment type="similarity">
    <text evidence="1">Belongs to the AB hydrolase superfamily. AB hydrolase 2 family.</text>
</comment>
<gene>
    <name evidence="4" type="ORF">ABLV49_14290</name>
</gene>
<dbReference type="InterPro" id="IPR050565">
    <property type="entry name" value="LYPA1-2/EST-like"/>
</dbReference>
<name>A0AAU7LN68_9BURK</name>
<sequence length="220" mass="23476">MSLQIIEAQTGENPVATILIMHGLGADGRDFVPIAEQLDLSSIGPVRFLFPSAPHMPVTINGGYSMPAWYDILGADLVSRQDEAGMRQTQASMEAIIANEKARGIAASRIVVAGFSQGCAMALMAGLRHGERLAGIAGLSGYLPLAEKTLAEGSVANKDVPIFLAHGSRDGVVALPRAVATRDALTAMGYPVEWHEYLMEHSVCPQEVADLEKWLLRVLA</sequence>
<evidence type="ECO:0000256" key="2">
    <source>
        <dbReference type="ARBA" id="ARBA00022801"/>
    </source>
</evidence>
<feature type="domain" description="Phospholipase/carboxylesterase/thioesterase" evidence="3">
    <location>
        <begin position="12"/>
        <end position="215"/>
    </location>
</feature>
<dbReference type="SUPFAM" id="SSF53474">
    <property type="entry name" value="alpha/beta-Hydrolases"/>
    <property type="match status" value="1"/>
</dbReference>
<organism evidence="4">
    <name type="scientific">Polaromonas hydrogenivorans</name>
    <dbReference type="NCBI Taxonomy" id="335476"/>
    <lineage>
        <taxon>Bacteria</taxon>
        <taxon>Pseudomonadati</taxon>
        <taxon>Pseudomonadota</taxon>
        <taxon>Betaproteobacteria</taxon>
        <taxon>Burkholderiales</taxon>
        <taxon>Comamonadaceae</taxon>
        <taxon>Polaromonas</taxon>
    </lineage>
</organism>
<dbReference type="RefSeq" id="WP_349277387.1">
    <property type="nucleotide sequence ID" value="NZ_CBCSCU010000024.1"/>
</dbReference>
<dbReference type="Pfam" id="PF02230">
    <property type="entry name" value="Abhydrolase_2"/>
    <property type="match status" value="1"/>
</dbReference>
<dbReference type="EMBL" id="CP157675">
    <property type="protein sequence ID" value="XBP69067.1"/>
    <property type="molecule type" value="Genomic_DNA"/>
</dbReference>
<dbReference type="InterPro" id="IPR029058">
    <property type="entry name" value="AB_hydrolase_fold"/>
</dbReference>
<dbReference type="Gene3D" id="3.40.50.1820">
    <property type="entry name" value="alpha/beta hydrolase"/>
    <property type="match status" value="1"/>
</dbReference>
<proteinExistence type="inferred from homology"/>
<dbReference type="PANTHER" id="PTHR10655">
    <property type="entry name" value="LYSOPHOSPHOLIPASE-RELATED"/>
    <property type="match status" value="1"/>
</dbReference>
<keyword evidence="2 4" id="KW-0378">Hydrolase</keyword>
<dbReference type="PANTHER" id="PTHR10655:SF17">
    <property type="entry name" value="LYSOPHOSPHOLIPASE-LIKE PROTEIN 1"/>
    <property type="match status" value="1"/>
</dbReference>
<evidence type="ECO:0000256" key="1">
    <source>
        <dbReference type="ARBA" id="ARBA00006499"/>
    </source>
</evidence>